<protein>
    <submittedName>
        <fullName evidence="1">Uncharacterized protein</fullName>
    </submittedName>
</protein>
<dbReference type="RefSeq" id="WP_118398679.1">
    <property type="nucleotide sequence ID" value="NZ_QRUK01000016.1"/>
</dbReference>
<dbReference type="Proteomes" id="UP000283652">
    <property type="component" value="Unassembled WGS sequence"/>
</dbReference>
<evidence type="ECO:0000313" key="1">
    <source>
        <dbReference type="EMBL" id="RGR58481.1"/>
    </source>
</evidence>
<dbReference type="AlphaFoldDB" id="A0A412EZR5"/>
<reference evidence="1 2" key="1">
    <citation type="submission" date="2018-08" db="EMBL/GenBank/DDBJ databases">
        <title>A genome reference for cultivated species of the human gut microbiota.</title>
        <authorList>
            <person name="Zou Y."/>
            <person name="Xue W."/>
            <person name="Luo G."/>
        </authorList>
    </citation>
    <scope>NUCLEOTIDE SEQUENCE [LARGE SCALE GENOMIC DNA]</scope>
    <source>
        <strain evidence="1 2">AF25-11</strain>
    </source>
</reference>
<sequence length="286" mass="33362">MEIKKKLRKILEEIRYQSERVLGCTYWIHIGDLLTPCEGNITAGQYFVTSRVLDIETMRTGGTPKWQNLLTDKILGNTRTEKEKIKADKNFQLLVESLESRGLNPNIAKCSISDNPVVLNNGTHRVGWCVLYAPNMYVPCIRNRNDLKPWFPIEGKGYFEKYLDRDQLHILENRFNKILEEGEVRSELTAYIECGKADIMEKVINEYGKMIDNCEIIVDGCILKCFRFRLNKQFLFTEKNMIYSKYVREMERRLNGDGIIAHTVTKSIEIENWLEEKSGEQLFSNN</sequence>
<proteinExistence type="predicted"/>
<name>A0A412EZR5_9FIRM</name>
<dbReference type="EMBL" id="QRUK01000016">
    <property type="protein sequence ID" value="RGR58481.1"/>
    <property type="molecule type" value="Genomic_DNA"/>
</dbReference>
<evidence type="ECO:0000313" key="2">
    <source>
        <dbReference type="Proteomes" id="UP000283652"/>
    </source>
</evidence>
<comment type="caution">
    <text evidence="1">The sequence shown here is derived from an EMBL/GenBank/DDBJ whole genome shotgun (WGS) entry which is preliminary data.</text>
</comment>
<organism evidence="1 2">
    <name type="scientific">Dorea formicigenerans</name>
    <dbReference type="NCBI Taxonomy" id="39486"/>
    <lineage>
        <taxon>Bacteria</taxon>
        <taxon>Bacillati</taxon>
        <taxon>Bacillota</taxon>
        <taxon>Clostridia</taxon>
        <taxon>Lachnospirales</taxon>
        <taxon>Lachnospiraceae</taxon>
        <taxon>Dorea</taxon>
    </lineage>
</organism>
<accession>A0A412EZR5</accession>
<gene>
    <name evidence="1" type="ORF">DWY33_09455</name>
</gene>